<dbReference type="InterPro" id="IPR036097">
    <property type="entry name" value="HisK_dim/P_sf"/>
</dbReference>
<evidence type="ECO:0000256" key="7">
    <source>
        <dbReference type="ARBA" id="ARBA00022777"/>
    </source>
</evidence>
<evidence type="ECO:0000313" key="16">
    <source>
        <dbReference type="Proteomes" id="UP000321234"/>
    </source>
</evidence>
<evidence type="ECO:0000259" key="14">
    <source>
        <dbReference type="PROSITE" id="PS50885"/>
    </source>
</evidence>
<dbReference type="InterPro" id="IPR036890">
    <property type="entry name" value="HATPase_C_sf"/>
</dbReference>
<keyword evidence="7 15" id="KW-0418">Kinase</keyword>
<dbReference type="GO" id="GO:0005886">
    <property type="term" value="C:plasma membrane"/>
    <property type="evidence" value="ECO:0007669"/>
    <property type="project" value="UniProtKB-SubCell"/>
</dbReference>
<dbReference type="AlphaFoldDB" id="A0A5C8ZHJ4"/>
<dbReference type="InterPro" id="IPR003660">
    <property type="entry name" value="HAMP_dom"/>
</dbReference>
<feature type="transmembrane region" description="Helical" evidence="12">
    <location>
        <begin position="194"/>
        <end position="213"/>
    </location>
</feature>
<dbReference type="Pfam" id="PF00672">
    <property type="entry name" value="HAMP"/>
    <property type="match status" value="1"/>
</dbReference>
<evidence type="ECO:0000256" key="2">
    <source>
        <dbReference type="ARBA" id="ARBA00004236"/>
    </source>
</evidence>
<dbReference type="Proteomes" id="UP000321234">
    <property type="component" value="Unassembled WGS sequence"/>
</dbReference>
<evidence type="ECO:0000256" key="5">
    <source>
        <dbReference type="ARBA" id="ARBA00022679"/>
    </source>
</evidence>
<sequence length="492" mass="50657">MSRPSAQQPGQQPGQRSVRRGAGLHVRLTAVALAVMAATLAGAGLAASELVRVGDRTSLDRLLTDQLTDLRTDLPALVRAQAGADGVVSADEARTAAAAYLLTHDGSARHLLVLDVDGRVQRSTAGPPALAGLLNRGDLPAGEPGQLLTAPSAAGDLRVLNAPVEVGGQRVATALLVGSLEPGRAQAVDVLQRIALTGGVGLLVGGAVLVVAVRRATAPLRHLARAAADVDLAALPDGAPRLPGADRRDEVGVVAHEVERMLARISRDEALRRQVLAAVSHELRTPLAVAQGHLEVFELTAAPHDDDAAATAAVLRRELDRLARIVEDLTAVTRGGTADSAAVEAVFVPDLLTAVAERSRGLGLEGVDVQDEREAPAVVVVGDEDRMVQALLNLVLNARTHTPPGTRVSVGARRREDGWVVLEVADDGPGMDPALAEVAFEPFVTTRSSGDTRGSGLGLAVVRSVTLAQGGAVDLQTGPGGTTVSLAFPPAD</sequence>
<evidence type="ECO:0000256" key="6">
    <source>
        <dbReference type="ARBA" id="ARBA00022692"/>
    </source>
</evidence>
<accession>A0A5C8ZHJ4</accession>
<evidence type="ECO:0000256" key="8">
    <source>
        <dbReference type="ARBA" id="ARBA00022989"/>
    </source>
</evidence>
<dbReference type="GO" id="GO:0000155">
    <property type="term" value="F:phosphorelay sensor kinase activity"/>
    <property type="evidence" value="ECO:0007669"/>
    <property type="project" value="InterPro"/>
</dbReference>
<evidence type="ECO:0000259" key="13">
    <source>
        <dbReference type="PROSITE" id="PS50109"/>
    </source>
</evidence>
<keyword evidence="8 12" id="KW-1133">Transmembrane helix</keyword>
<organism evidence="15 16">
    <name type="scientific">Quadrisphaera setariae</name>
    <dbReference type="NCBI Taxonomy" id="2593304"/>
    <lineage>
        <taxon>Bacteria</taxon>
        <taxon>Bacillati</taxon>
        <taxon>Actinomycetota</taxon>
        <taxon>Actinomycetes</taxon>
        <taxon>Kineosporiales</taxon>
        <taxon>Kineosporiaceae</taxon>
        <taxon>Quadrisphaera</taxon>
    </lineage>
</organism>
<dbReference type="PANTHER" id="PTHR45436">
    <property type="entry name" value="SENSOR HISTIDINE KINASE YKOH"/>
    <property type="match status" value="1"/>
</dbReference>
<comment type="caution">
    <text evidence="15">The sequence shown here is derived from an EMBL/GenBank/DDBJ whole genome shotgun (WGS) entry which is preliminary data.</text>
</comment>
<evidence type="ECO:0000256" key="9">
    <source>
        <dbReference type="ARBA" id="ARBA00023012"/>
    </source>
</evidence>
<proteinExistence type="predicted"/>
<dbReference type="EMBL" id="VKAC01000004">
    <property type="protein sequence ID" value="TXR56641.1"/>
    <property type="molecule type" value="Genomic_DNA"/>
</dbReference>
<feature type="transmembrane region" description="Helical" evidence="12">
    <location>
        <begin position="28"/>
        <end position="51"/>
    </location>
</feature>
<dbReference type="PANTHER" id="PTHR45436:SF5">
    <property type="entry name" value="SENSOR HISTIDINE KINASE TRCS"/>
    <property type="match status" value="1"/>
</dbReference>
<dbReference type="RefSeq" id="WP_147925770.1">
    <property type="nucleotide sequence ID" value="NZ_VKAC01000004.1"/>
</dbReference>
<evidence type="ECO:0000256" key="10">
    <source>
        <dbReference type="ARBA" id="ARBA00023136"/>
    </source>
</evidence>
<dbReference type="Gene3D" id="6.10.340.10">
    <property type="match status" value="1"/>
</dbReference>
<protein>
    <recommendedName>
        <fullName evidence="3">histidine kinase</fullName>
        <ecNumber evidence="3">2.7.13.3</ecNumber>
    </recommendedName>
</protein>
<dbReference type="SUPFAM" id="SSF55874">
    <property type="entry name" value="ATPase domain of HSP90 chaperone/DNA topoisomerase II/histidine kinase"/>
    <property type="match status" value="1"/>
</dbReference>
<evidence type="ECO:0000256" key="12">
    <source>
        <dbReference type="SAM" id="Phobius"/>
    </source>
</evidence>
<reference evidence="15 16" key="1">
    <citation type="submission" date="2019-07" db="EMBL/GenBank/DDBJ databases">
        <title>Quadrisphaera sp. strain DD2A genome sequencing and assembly.</title>
        <authorList>
            <person name="Kim I."/>
        </authorList>
    </citation>
    <scope>NUCLEOTIDE SEQUENCE [LARGE SCALE GENOMIC DNA]</scope>
    <source>
        <strain evidence="15 16">DD2A</strain>
    </source>
</reference>
<feature type="domain" description="Histidine kinase" evidence="13">
    <location>
        <begin position="278"/>
        <end position="492"/>
    </location>
</feature>
<feature type="compositionally biased region" description="Low complexity" evidence="11">
    <location>
        <begin position="1"/>
        <end position="16"/>
    </location>
</feature>
<dbReference type="SMART" id="SM00387">
    <property type="entry name" value="HATPase_c"/>
    <property type="match status" value="1"/>
</dbReference>
<keyword evidence="16" id="KW-1185">Reference proteome</keyword>
<comment type="catalytic activity">
    <reaction evidence="1">
        <text>ATP + protein L-histidine = ADP + protein N-phospho-L-histidine.</text>
        <dbReference type="EC" id="2.7.13.3"/>
    </reaction>
</comment>
<dbReference type="CDD" id="cd00075">
    <property type="entry name" value="HATPase"/>
    <property type="match status" value="1"/>
</dbReference>
<dbReference type="SUPFAM" id="SSF47384">
    <property type="entry name" value="Homodimeric domain of signal transducing histidine kinase"/>
    <property type="match status" value="1"/>
</dbReference>
<keyword evidence="5" id="KW-0808">Transferase</keyword>
<dbReference type="InterPro" id="IPR003594">
    <property type="entry name" value="HATPase_dom"/>
</dbReference>
<keyword evidence="10 12" id="KW-0472">Membrane</keyword>
<keyword evidence="6 12" id="KW-0812">Transmembrane</keyword>
<dbReference type="Pfam" id="PF02518">
    <property type="entry name" value="HATPase_c"/>
    <property type="match status" value="1"/>
</dbReference>
<dbReference type="PROSITE" id="PS50109">
    <property type="entry name" value="HIS_KIN"/>
    <property type="match status" value="1"/>
</dbReference>
<name>A0A5C8ZHJ4_9ACTN</name>
<dbReference type="InterPro" id="IPR003661">
    <property type="entry name" value="HisK_dim/P_dom"/>
</dbReference>
<evidence type="ECO:0000256" key="1">
    <source>
        <dbReference type="ARBA" id="ARBA00000085"/>
    </source>
</evidence>
<dbReference type="Pfam" id="PF00512">
    <property type="entry name" value="HisKA"/>
    <property type="match status" value="1"/>
</dbReference>
<evidence type="ECO:0000313" key="15">
    <source>
        <dbReference type="EMBL" id="TXR56641.1"/>
    </source>
</evidence>
<comment type="subcellular location">
    <subcellularLocation>
        <location evidence="2">Cell membrane</location>
    </subcellularLocation>
</comment>
<dbReference type="PROSITE" id="PS50885">
    <property type="entry name" value="HAMP"/>
    <property type="match status" value="1"/>
</dbReference>
<keyword evidence="9" id="KW-0902">Two-component regulatory system</keyword>
<dbReference type="PRINTS" id="PR00344">
    <property type="entry name" value="BCTRLSENSOR"/>
</dbReference>
<gene>
    <name evidence="15" type="ORF">FMM08_07650</name>
</gene>
<dbReference type="InterPro" id="IPR005467">
    <property type="entry name" value="His_kinase_dom"/>
</dbReference>
<dbReference type="OrthoDB" id="9786919at2"/>
<dbReference type="CDD" id="cd00082">
    <property type="entry name" value="HisKA"/>
    <property type="match status" value="1"/>
</dbReference>
<dbReference type="EC" id="2.7.13.3" evidence="3"/>
<dbReference type="Gene3D" id="1.10.287.130">
    <property type="match status" value="1"/>
</dbReference>
<dbReference type="Gene3D" id="3.30.565.10">
    <property type="entry name" value="Histidine kinase-like ATPase, C-terminal domain"/>
    <property type="match status" value="1"/>
</dbReference>
<dbReference type="SMART" id="SM00388">
    <property type="entry name" value="HisKA"/>
    <property type="match status" value="1"/>
</dbReference>
<feature type="domain" description="HAMP" evidence="14">
    <location>
        <begin position="214"/>
        <end position="270"/>
    </location>
</feature>
<evidence type="ECO:0000256" key="4">
    <source>
        <dbReference type="ARBA" id="ARBA00022553"/>
    </source>
</evidence>
<dbReference type="InterPro" id="IPR004358">
    <property type="entry name" value="Sig_transdc_His_kin-like_C"/>
</dbReference>
<feature type="region of interest" description="Disordered" evidence="11">
    <location>
        <begin position="1"/>
        <end position="20"/>
    </location>
</feature>
<dbReference type="InterPro" id="IPR050428">
    <property type="entry name" value="TCS_sensor_his_kinase"/>
</dbReference>
<evidence type="ECO:0000256" key="3">
    <source>
        <dbReference type="ARBA" id="ARBA00012438"/>
    </source>
</evidence>
<evidence type="ECO:0000256" key="11">
    <source>
        <dbReference type="SAM" id="MobiDB-lite"/>
    </source>
</evidence>
<keyword evidence="4" id="KW-0597">Phosphoprotein</keyword>